<evidence type="ECO:0000313" key="3">
    <source>
        <dbReference type="Proteomes" id="UP000587527"/>
    </source>
</evidence>
<name>A0A841BYL2_9ACTN</name>
<comment type="caution">
    <text evidence="2">The sequence shown here is derived from an EMBL/GenBank/DDBJ whole genome shotgun (WGS) entry which is preliminary data.</text>
</comment>
<dbReference type="Pfam" id="PF03621">
    <property type="entry name" value="MbtH"/>
    <property type="match status" value="1"/>
</dbReference>
<proteinExistence type="predicted"/>
<dbReference type="Proteomes" id="UP000587527">
    <property type="component" value="Unassembled WGS sequence"/>
</dbReference>
<dbReference type="InterPro" id="IPR005153">
    <property type="entry name" value="MbtH-like_dom"/>
</dbReference>
<reference evidence="2 3" key="1">
    <citation type="submission" date="2020-08" db="EMBL/GenBank/DDBJ databases">
        <title>Sequencing the genomes of 1000 actinobacteria strains.</title>
        <authorList>
            <person name="Klenk H.-P."/>
        </authorList>
    </citation>
    <scope>NUCLEOTIDE SEQUENCE [LARGE SCALE GENOMIC DNA]</scope>
    <source>
        <strain evidence="2 3">DSM 45362</strain>
    </source>
</reference>
<feature type="domain" description="MbtH-like" evidence="1">
    <location>
        <begin position="3"/>
        <end position="45"/>
    </location>
</feature>
<keyword evidence="3" id="KW-1185">Reference proteome</keyword>
<dbReference type="GO" id="GO:0019290">
    <property type="term" value="P:siderophore biosynthetic process"/>
    <property type="evidence" value="ECO:0007669"/>
    <property type="project" value="TreeGrafter"/>
</dbReference>
<evidence type="ECO:0000313" key="2">
    <source>
        <dbReference type="EMBL" id="MBB5873234.1"/>
    </source>
</evidence>
<dbReference type="PANTHER" id="PTHR38444">
    <property type="entry name" value="ENTEROBACTIN BIOSYNTHESIS PROTEIN YBDZ"/>
    <property type="match status" value="1"/>
</dbReference>
<dbReference type="InterPro" id="IPR037407">
    <property type="entry name" value="MLP_fam"/>
</dbReference>
<organism evidence="2 3">
    <name type="scientific">Allocatelliglobosispora scoriae</name>
    <dbReference type="NCBI Taxonomy" id="643052"/>
    <lineage>
        <taxon>Bacteria</taxon>
        <taxon>Bacillati</taxon>
        <taxon>Actinomycetota</taxon>
        <taxon>Actinomycetes</taxon>
        <taxon>Micromonosporales</taxon>
        <taxon>Micromonosporaceae</taxon>
        <taxon>Allocatelliglobosispora</taxon>
    </lineage>
</organism>
<dbReference type="InterPro" id="IPR038020">
    <property type="entry name" value="MbtH-like_sf"/>
</dbReference>
<dbReference type="SMART" id="SM00923">
    <property type="entry name" value="MbtH"/>
    <property type="match status" value="1"/>
</dbReference>
<evidence type="ECO:0000259" key="1">
    <source>
        <dbReference type="SMART" id="SM00923"/>
    </source>
</evidence>
<dbReference type="AlphaFoldDB" id="A0A841BYL2"/>
<dbReference type="SUPFAM" id="SSF160582">
    <property type="entry name" value="MbtH-like"/>
    <property type="match status" value="1"/>
</dbReference>
<dbReference type="PANTHER" id="PTHR38444:SF1">
    <property type="entry name" value="ENTEROBACTIN BIOSYNTHESIS PROTEIN YBDZ"/>
    <property type="match status" value="1"/>
</dbReference>
<gene>
    <name evidence="2" type="ORF">F4553_006668</name>
</gene>
<dbReference type="Gene3D" id="3.90.820.10">
    <property type="entry name" value="Structural Genomics, Unknown Function 30-nov-00 1gh9 Mol_id"/>
    <property type="match status" value="1"/>
</dbReference>
<dbReference type="EMBL" id="JACHMN010000003">
    <property type="protein sequence ID" value="MBB5873234.1"/>
    <property type="molecule type" value="Genomic_DNA"/>
</dbReference>
<dbReference type="RefSeq" id="WP_184844096.1">
    <property type="nucleotide sequence ID" value="NZ_JACHMN010000003.1"/>
</dbReference>
<dbReference type="GO" id="GO:0005829">
    <property type="term" value="C:cytosol"/>
    <property type="evidence" value="ECO:0007669"/>
    <property type="project" value="TreeGrafter"/>
</dbReference>
<sequence>MSRFVVVLNDEEQYSLWPADRGLPDGWRVEGFEGGKDECLAHIESVWTDMLPRSLRSAMTGE</sequence>
<protein>
    <submittedName>
        <fullName evidence="2">MbtH protein</fullName>
    </submittedName>
</protein>
<accession>A0A841BYL2</accession>